<gene>
    <name evidence="7" type="ORF">EHW67_11375</name>
</gene>
<dbReference type="PROSITE" id="PS51257">
    <property type="entry name" value="PROKAR_LIPOPROTEIN"/>
    <property type="match status" value="1"/>
</dbReference>
<evidence type="ECO:0000256" key="5">
    <source>
        <dbReference type="ARBA" id="ARBA00023237"/>
    </source>
</evidence>
<accession>A0A430K3T5</accession>
<evidence type="ECO:0000256" key="2">
    <source>
        <dbReference type="ARBA" id="ARBA00022692"/>
    </source>
</evidence>
<evidence type="ECO:0000256" key="4">
    <source>
        <dbReference type="ARBA" id="ARBA00023136"/>
    </source>
</evidence>
<dbReference type="Gene3D" id="2.40.160.50">
    <property type="entry name" value="membrane protein fhac: a member of the omp85/tpsb transporter family"/>
    <property type="match status" value="1"/>
</dbReference>
<organism evidence="7 8">
    <name type="scientific">Arenibacter aquaticus</name>
    <dbReference type="NCBI Taxonomy" id="2489054"/>
    <lineage>
        <taxon>Bacteria</taxon>
        <taxon>Pseudomonadati</taxon>
        <taxon>Bacteroidota</taxon>
        <taxon>Flavobacteriia</taxon>
        <taxon>Flavobacteriales</taxon>
        <taxon>Flavobacteriaceae</taxon>
        <taxon>Arenibacter</taxon>
    </lineage>
</organism>
<dbReference type="EMBL" id="RQPJ01000005">
    <property type="protein sequence ID" value="RTE53725.1"/>
    <property type="molecule type" value="Genomic_DNA"/>
</dbReference>
<keyword evidence="2" id="KW-0812">Transmembrane</keyword>
<keyword evidence="4" id="KW-0472">Membrane</keyword>
<comment type="subcellular location">
    <subcellularLocation>
        <location evidence="1">Membrane</location>
    </subcellularLocation>
</comment>
<protein>
    <submittedName>
        <fullName evidence="7">Outer membrane protein assembly factor</fullName>
    </submittedName>
</protein>
<keyword evidence="5" id="KW-0998">Cell outer membrane</keyword>
<dbReference type="InterPro" id="IPR000184">
    <property type="entry name" value="Bac_surfAg_D15"/>
</dbReference>
<dbReference type="Pfam" id="PF01103">
    <property type="entry name" value="Omp85"/>
    <property type="match status" value="1"/>
</dbReference>
<dbReference type="PANTHER" id="PTHR12815">
    <property type="entry name" value="SORTING AND ASSEMBLY MACHINERY SAMM50 PROTEIN FAMILY MEMBER"/>
    <property type="match status" value="1"/>
</dbReference>
<evidence type="ECO:0000313" key="8">
    <source>
        <dbReference type="Proteomes" id="UP000267585"/>
    </source>
</evidence>
<feature type="domain" description="Bacterial surface antigen (D15)" evidence="6">
    <location>
        <begin position="646"/>
        <end position="841"/>
    </location>
</feature>
<dbReference type="AlphaFoldDB" id="A0A430K3T5"/>
<proteinExistence type="predicted"/>
<evidence type="ECO:0000313" key="7">
    <source>
        <dbReference type="EMBL" id="RTE53725.1"/>
    </source>
</evidence>
<comment type="caution">
    <text evidence="7">The sequence shown here is derived from an EMBL/GenBank/DDBJ whole genome shotgun (WGS) entry which is preliminary data.</text>
</comment>
<keyword evidence="8" id="KW-1185">Reference proteome</keyword>
<dbReference type="GO" id="GO:0019867">
    <property type="term" value="C:outer membrane"/>
    <property type="evidence" value="ECO:0007669"/>
    <property type="project" value="InterPro"/>
</dbReference>
<evidence type="ECO:0000256" key="1">
    <source>
        <dbReference type="ARBA" id="ARBA00004370"/>
    </source>
</evidence>
<name>A0A430K3T5_9FLAO</name>
<evidence type="ECO:0000259" key="6">
    <source>
        <dbReference type="Pfam" id="PF01103"/>
    </source>
</evidence>
<dbReference type="InterPro" id="IPR039910">
    <property type="entry name" value="D15-like"/>
</dbReference>
<reference evidence="7 8" key="1">
    <citation type="submission" date="2018-11" db="EMBL/GenBank/DDBJ databases">
        <title>Arenibacter aquaticus sp.nov., a marine bacterium isolated from surface seawater in the South China Sea.</title>
        <authorList>
            <person name="Guo J."/>
            <person name="Sun J."/>
        </authorList>
    </citation>
    <scope>NUCLEOTIDE SEQUENCE [LARGE SCALE GENOMIC DNA]</scope>
    <source>
        <strain evidence="7 8">GUO666</strain>
    </source>
</reference>
<dbReference type="Proteomes" id="UP000267585">
    <property type="component" value="Unassembled WGS sequence"/>
</dbReference>
<dbReference type="OrthoDB" id="9814535at2"/>
<dbReference type="PANTHER" id="PTHR12815:SF47">
    <property type="entry name" value="TRANSLOCATION AND ASSEMBLY MODULE SUBUNIT TAMA"/>
    <property type="match status" value="1"/>
</dbReference>
<sequence>MRMRSFMDLNSTKVRLLLLVIAITSCNAVKRVGEDELLLTKNFIYADSVKVTNEDIHSLIFQKPNSTLLGYPLRLNLYNLAKKNPDSSFQAWLHKKEKREKRLTSILSKKQVDRLGESFLVKGASVWLKNIGEAPTIVDTTKARRSLQRLNAYYKSKGYFNNSTTYELDSSARSKRAIMNYRLDLGKPYLIDSISTQIASPALDSIQKKNNDNTFIKPGQRIDLENFNSERERLTNLFRNNGIHNFQESSISYDLIGDTTKIGNNQKLDILLNIENLKKRTDNNLTTSEYKVHTFKKINIYTNYLFNNGQDSLKKVDYKDYTIYYHRKLRFKPKTLTDAVFLSKDSIYREIDRIRTYRQITNLNTFKYPNIEFVEDSTQSELTTNIYLSPKPRYSLGTDFDVTHSNIQFLGLAFSPSLQARNLFKGAENLSISGRINLGASKDPDIVDNRFFNLLEFGGDINLNLPRLWFPFVNTSRIIPNYMLPKTNISIGTSFQQNIGLDKQTFNTVLGYNWSPTDFKKLTAELINVQFVRNVNPDRFFSVYENTFENLDEIADNYETEASLADYYETTSDETDPTLIIPEGTTGFINAILNEEVSASEDDYDDISSIEERRKRLTENNLIFASNFTFNKNNKQGITDNSFYKFRWKLESAGNLLSGISSFIPFNKNEDDKLLVFNVPFSQYVKTEFDFIKHWSFSGTNVLAFRSFFGIAVPYGNSDNIPFVRSYFAGGSNDNRAWLPYSLGPGKTEDVNDFNEANLKLAFNLEYRFPIVGDIKGALFADAGNIWNVLDNVKDENATFDSLADLGDIALGTGFGLRYDFTYFVFRLDMGFKTYNPAEESSKRWFRDYNLSNGVFNIGINYPF</sequence>
<keyword evidence="3" id="KW-0732">Signal</keyword>
<evidence type="ECO:0000256" key="3">
    <source>
        <dbReference type="ARBA" id="ARBA00022729"/>
    </source>
</evidence>